<dbReference type="AlphaFoldDB" id="A0AAW1QSD8"/>
<evidence type="ECO:0000313" key="1">
    <source>
        <dbReference type="EMBL" id="KAK9824425.1"/>
    </source>
</evidence>
<evidence type="ECO:0000313" key="2">
    <source>
        <dbReference type="Proteomes" id="UP001489004"/>
    </source>
</evidence>
<organism evidence="1 2">
    <name type="scientific">[Myrmecia] bisecta</name>
    <dbReference type="NCBI Taxonomy" id="41462"/>
    <lineage>
        <taxon>Eukaryota</taxon>
        <taxon>Viridiplantae</taxon>
        <taxon>Chlorophyta</taxon>
        <taxon>core chlorophytes</taxon>
        <taxon>Trebouxiophyceae</taxon>
        <taxon>Trebouxiales</taxon>
        <taxon>Trebouxiaceae</taxon>
        <taxon>Myrmecia</taxon>
    </lineage>
</organism>
<sequence length="100" mass="11253">MPSKVNDEETKVVAELLISSGHQAHMREGKLTLGKVKQTQYQTAQLILFARRNEIHSEKAIKNSWQRSVNRELIIRDATAKFEYSEGQLIASETNNAVGA</sequence>
<protein>
    <submittedName>
        <fullName evidence="1">Uncharacterized protein</fullName>
    </submittedName>
</protein>
<proteinExistence type="predicted"/>
<name>A0AAW1QSD8_9CHLO</name>
<dbReference type="EMBL" id="JALJOR010000002">
    <property type="protein sequence ID" value="KAK9824425.1"/>
    <property type="molecule type" value="Genomic_DNA"/>
</dbReference>
<dbReference type="Proteomes" id="UP001489004">
    <property type="component" value="Unassembled WGS sequence"/>
</dbReference>
<accession>A0AAW1QSD8</accession>
<reference evidence="1 2" key="1">
    <citation type="journal article" date="2024" name="Nat. Commun.">
        <title>Phylogenomics reveals the evolutionary origins of lichenization in chlorophyte algae.</title>
        <authorList>
            <person name="Puginier C."/>
            <person name="Libourel C."/>
            <person name="Otte J."/>
            <person name="Skaloud P."/>
            <person name="Haon M."/>
            <person name="Grisel S."/>
            <person name="Petersen M."/>
            <person name="Berrin J.G."/>
            <person name="Delaux P.M."/>
            <person name="Dal Grande F."/>
            <person name="Keller J."/>
        </authorList>
    </citation>
    <scope>NUCLEOTIDE SEQUENCE [LARGE SCALE GENOMIC DNA]</scope>
    <source>
        <strain evidence="1 2">SAG 2043</strain>
    </source>
</reference>
<gene>
    <name evidence="1" type="ORF">WJX72_010146</name>
</gene>
<keyword evidence="2" id="KW-1185">Reference proteome</keyword>
<comment type="caution">
    <text evidence="1">The sequence shown here is derived from an EMBL/GenBank/DDBJ whole genome shotgun (WGS) entry which is preliminary data.</text>
</comment>